<dbReference type="EMBL" id="JAAGOA010000004">
    <property type="protein sequence ID" value="NEE00083.1"/>
    <property type="molecule type" value="Genomic_DNA"/>
</dbReference>
<accession>A0A6L9S526</accession>
<proteinExistence type="inferred from homology"/>
<keyword evidence="7" id="KW-1185">Reference proteome</keyword>
<comment type="similarity">
    <text evidence="2">Belongs to the glycosyl hydrolase 33 family.</text>
</comment>
<evidence type="ECO:0000256" key="3">
    <source>
        <dbReference type="ARBA" id="ARBA00012733"/>
    </source>
</evidence>
<evidence type="ECO:0000256" key="4">
    <source>
        <dbReference type="SAM" id="MobiDB-lite"/>
    </source>
</evidence>
<evidence type="ECO:0000313" key="7">
    <source>
        <dbReference type="Proteomes" id="UP000475214"/>
    </source>
</evidence>
<evidence type="ECO:0000259" key="5">
    <source>
        <dbReference type="Pfam" id="PF13088"/>
    </source>
</evidence>
<dbReference type="GO" id="GO:0004308">
    <property type="term" value="F:exo-alpha-sialidase activity"/>
    <property type="evidence" value="ECO:0007669"/>
    <property type="project" value="UniProtKB-EC"/>
</dbReference>
<dbReference type="SUPFAM" id="SSF49785">
    <property type="entry name" value="Galactose-binding domain-like"/>
    <property type="match status" value="1"/>
</dbReference>
<comment type="caution">
    <text evidence="6">The sequence shown here is derived from an EMBL/GenBank/DDBJ whole genome shotgun (WGS) entry which is preliminary data.</text>
</comment>
<feature type="domain" description="Sialidase" evidence="5">
    <location>
        <begin position="88"/>
        <end position="389"/>
    </location>
</feature>
<dbReference type="PANTHER" id="PTHR10628:SF30">
    <property type="entry name" value="EXO-ALPHA-SIALIDASE"/>
    <property type="match status" value="1"/>
</dbReference>
<dbReference type="PROSITE" id="PS51318">
    <property type="entry name" value="TAT"/>
    <property type="match status" value="1"/>
</dbReference>
<dbReference type="Gene3D" id="2.60.120.260">
    <property type="entry name" value="Galactose-binding domain-like"/>
    <property type="match status" value="1"/>
</dbReference>
<dbReference type="RefSeq" id="WP_163735140.1">
    <property type="nucleotide sequence ID" value="NZ_JAAGOA010000004.1"/>
</dbReference>
<dbReference type="CDD" id="cd15482">
    <property type="entry name" value="Sialidase_non-viral"/>
    <property type="match status" value="1"/>
</dbReference>
<dbReference type="Proteomes" id="UP000475214">
    <property type="component" value="Unassembled WGS sequence"/>
</dbReference>
<sequence length="576" mass="61247">MYAQPDPRPRESETNPRPAQISRRTFALGAGTAMAAALASGPPARATAASPGNSTGGGADVAESVVFEAGEDGLEVFHVFGLTATPAGTVLAFAEGRITQHDADPHHIACRRSTDGGRTWGELRYVRRSDGTQSFVNPTPVVDTTTGRVHLFHAECFRDPGNTGGSPDRSRVYVVTSDDDGRTWSDPTDVTSLFDENPHEWTLHMPGPGHGTQLSDGRLLMPVWHRRAIAYPVPERRYGVSVVVLDPGAETWHAAGGVPLDGAYPVNESRVVERPDGSIALFGRYAAGGIHPRIVSVSTDGGRTWSDPVLDAAARPVNAVDTGVTRISGGPGSDAPSRIAFSRPDSPRRRNLTVSISYDEGASWPFNKVLTDGPASYSDIVALPGGRIGVLYGRDHADGVTPSFSRTIAFATFDVAWLTDGTDTPRSGPPVRLSAEFEDLPFLAGPRTDLAANVVEDAAASGGRRVELAAADYGDYVEAPVDVEHTAHYDVYVRFRHLPNGGVVAVTIDGERIGGTVDTSTVSVRSFKTEHLGGMRLRRGQHTVRLSAVDKHVDSSGLRISPDLITLIARDGATSS</sequence>
<protein>
    <recommendedName>
        <fullName evidence="3">exo-alpha-sialidase</fullName>
        <ecNumber evidence="3">3.2.1.18</ecNumber>
    </recommendedName>
</protein>
<feature type="region of interest" description="Disordered" evidence="4">
    <location>
        <begin position="1"/>
        <end position="21"/>
    </location>
</feature>
<dbReference type="GO" id="GO:0009313">
    <property type="term" value="P:oligosaccharide catabolic process"/>
    <property type="evidence" value="ECO:0007669"/>
    <property type="project" value="TreeGrafter"/>
</dbReference>
<dbReference type="GO" id="GO:0005737">
    <property type="term" value="C:cytoplasm"/>
    <property type="evidence" value="ECO:0007669"/>
    <property type="project" value="TreeGrafter"/>
</dbReference>
<dbReference type="InterPro" id="IPR026856">
    <property type="entry name" value="Sialidase_fam"/>
</dbReference>
<gene>
    <name evidence="6" type="ORF">G1H10_07860</name>
</gene>
<dbReference type="InterPro" id="IPR006311">
    <property type="entry name" value="TAT_signal"/>
</dbReference>
<name>A0A6L9S526_9ACTN</name>
<comment type="catalytic activity">
    <reaction evidence="1">
        <text>Hydrolysis of alpha-(2-&gt;3)-, alpha-(2-&gt;6)-, alpha-(2-&gt;8)- glycosidic linkages of terminal sialic acid residues in oligosaccharides, glycoproteins, glycolipids, colominic acid and synthetic substrates.</text>
        <dbReference type="EC" id="3.2.1.18"/>
    </reaction>
</comment>
<dbReference type="GO" id="GO:0016020">
    <property type="term" value="C:membrane"/>
    <property type="evidence" value="ECO:0007669"/>
    <property type="project" value="TreeGrafter"/>
</dbReference>
<dbReference type="PANTHER" id="PTHR10628">
    <property type="entry name" value="SIALIDASE"/>
    <property type="match status" value="1"/>
</dbReference>
<dbReference type="Gene3D" id="2.120.10.10">
    <property type="match status" value="1"/>
</dbReference>
<dbReference type="EC" id="3.2.1.18" evidence="3"/>
<evidence type="ECO:0000256" key="2">
    <source>
        <dbReference type="ARBA" id="ARBA00009348"/>
    </source>
</evidence>
<evidence type="ECO:0000256" key="1">
    <source>
        <dbReference type="ARBA" id="ARBA00000427"/>
    </source>
</evidence>
<organism evidence="6 7">
    <name type="scientific">Phytoactinopolyspora halotolerans</name>
    <dbReference type="NCBI Taxonomy" id="1981512"/>
    <lineage>
        <taxon>Bacteria</taxon>
        <taxon>Bacillati</taxon>
        <taxon>Actinomycetota</taxon>
        <taxon>Actinomycetes</taxon>
        <taxon>Jiangellales</taxon>
        <taxon>Jiangellaceae</taxon>
        <taxon>Phytoactinopolyspora</taxon>
    </lineage>
</organism>
<dbReference type="Pfam" id="PF13088">
    <property type="entry name" value="BNR_2"/>
    <property type="match status" value="1"/>
</dbReference>
<dbReference type="InterPro" id="IPR036278">
    <property type="entry name" value="Sialidase_sf"/>
</dbReference>
<dbReference type="GO" id="GO:0006689">
    <property type="term" value="P:ganglioside catabolic process"/>
    <property type="evidence" value="ECO:0007669"/>
    <property type="project" value="TreeGrafter"/>
</dbReference>
<evidence type="ECO:0000313" key="6">
    <source>
        <dbReference type="EMBL" id="NEE00083.1"/>
    </source>
</evidence>
<dbReference type="InterPro" id="IPR008979">
    <property type="entry name" value="Galactose-bd-like_sf"/>
</dbReference>
<dbReference type="InterPro" id="IPR011040">
    <property type="entry name" value="Sialidase"/>
</dbReference>
<dbReference type="SUPFAM" id="SSF50939">
    <property type="entry name" value="Sialidases"/>
    <property type="match status" value="1"/>
</dbReference>
<reference evidence="6 7" key="1">
    <citation type="submission" date="2020-02" db="EMBL/GenBank/DDBJ databases">
        <authorList>
            <person name="Li X.-J."/>
            <person name="Han X.-M."/>
        </authorList>
    </citation>
    <scope>NUCLEOTIDE SEQUENCE [LARGE SCALE GENOMIC DNA]</scope>
    <source>
        <strain evidence="6 7">CCTCC AB 2017055</strain>
    </source>
</reference>
<dbReference type="AlphaFoldDB" id="A0A6L9S526"/>
<feature type="region of interest" description="Disordered" evidence="4">
    <location>
        <begin position="322"/>
        <end position="346"/>
    </location>
</feature>